<evidence type="ECO:0000256" key="1">
    <source>
        <dbReference type="ARBA" id="ARBA00022603"/>
    </source>
</evidence>
<dbReference type="InterPro" id="IPR029026">
    <property type="entry name" value="tRNA_m1G_MTases_N"/>
</dbReference>
<evidence type="ECO:0000259" key="3">
    <source>
        <dbReference type="Pfam" id="PF00588"/>
    </source>
</evidence>
<dbReference type="SUPFAM" id="SSF55315">
    <property type="entry name" value="L30e-like"/>
    <property type="match status" value="1"/>
</dbReference>
<dbReference type="GO" id="GO:0008173">
    <property type="term" value="F:RNA methyltransferase activity"/>
    <property type="evidence" value="ECO:0007669"/>
    <property type="project" value="InterPro"/>
</dbReference>
<dbReference type="GO" id="GO:0032259">
    <property type="term" value="P:methylation"/>
    <property type="evidence" value="ECO:0007669"/>
    <property type="project" value="UniProtKB-KW"/>
</dbReference>
<evidence type="ECO:0000313" key="5">
    <source>
        <dbReference type="Proteomes" id="UP000019112"/>
    </source>
</evidence>
<dbReference type="InterPro" id="IPR004441">
    <property type="entry name" value="rRNA_MeTrfase_TrmH"/>
</dbReference>
<dbReference type="GO" id="GO:0003723">
    <property type="term" value="F:RNA binding"/>
    <property type="evidence" value="ECO:0007669"/>
    <property type="project" value="InterPro"/>
</dbReference>
<keyword evidence="5" id="KW-1185">Reference proteome</keyword>
<comment type="caution">
    <text evidence="4">The sequence shown here is derived from an EMBL/GenBank/DDBJ whole genome shotgun (WGS) entry which is preliminary data.</text>
</comment>
<keyword evidence="2" id="KW-0808">Transferase</keyword>
<reference evidence="4 5" key="1">
    <citation type="journal article" date="2014" name="FEMS Microbiol. Lett.">
        <title>Draft genome sequences of three Holospora species (Holospora obtusa, Holospora undulata, and Holospora elegans), endonuclear symbiotic bacteria of the ciliate Paramecium caudatum.</title>
        <authorList>
            <person name="Dohra H."/>
            <person name="Tanaka K."/>
            <person name="Suzuki T."/>
            <person name="Fujishima M."/>
            <person name="Suzuki H."/>
        </authorList>
    </citation>
    <scope>NUCLEOTIDE SEQUENCE [LARGE SCALE GENOMIC DNA]</scope>
    <source>
        <strain evidence="4 5">F1</strain>
    </source>
</reference>
<evidence type="ECO:0000256" key="2">
    <source>
        <dbReference type="ARBA" id="ARBA00022679"/>
    </source>
</evidence>
<sequence>MKINTGNKVKSEKIWIWGLHSVEAALLARRHVYELLYVASKAERFSSFGGRACQGFDIDRVVPKDAVHQGVALLTNSVPSLALEALDSKKGPVLVLDQVVDPRNVGALWRSAAVFQAQAILFLKQRSSNFENTALNNHHLQGVIAKAASGAIDRVPYVCVVNLGRALEFLKKRGFFCVGLCQTGQVIDPKYAFQDLGVALVVGQEGKGLRSLTRQRCDLLWRLNVCPEFSTLNVSVAAGIALSELYAIKK</sequence>
<dbReference type="GO" id="GO:0006396">
    <property type="term" value="P:RNA processing"/>
    <property type="evidence" value="ECO:0007669"/>
    <property type="project" value="InterPro"/>
</dbReference>
<gene>
    <name evidence="4" type="ORF">P618_201086</name>
</gene>
<accession>W6TDW4</accession>
<dbReference type="AlphaFoldDB" id="W6TDW4"/>
<dbReference type="GO" id="GO:0005829">
    <property type="term" value="C:cytosol"/>
    <property type="evidence" value="ECO:0007669"/>
    <property type="project" value="TreeGrafter"/>
</dbReference>
<dbReference type="PANTHER" id="PTHR46429">
    <property type="entry name" value="23S RRNA (GUANOSINE-2'-O-)-METHYLTRANSFERASE RLMB"/>
    <property type="match status" value="1"/>
</dbReference>
<proteinExistence type="predicted"/>
<protein>
    <submittedName>
        <fullName evidence="4">23S rRNA (Guanosine-2'-O-)-methyltransferase RlmB</fullName>
    </submittedName>
</protein>
<dbReference type="OrthoDB" id="9785673at2"/>
<dbReference type="Gene3D" id="3.40.1280.10">
    <property type="match status" value="1"/>
</dbReference>
<dbReference type="Pfam" id="PF00588">
    <property type="entry name" value="SpoU_methylase"/>
    <property type="match status" value="1"/>
</dbReference>
<keyword evidence="1" id="KW-0489">Methyltransferase</keyword>
<dbReference type="PANTHER" id="PTHR46429:SF1">
    <property type="entry name" value="23S RRNA (GUANOSINE-2'-O-)-METHYLTRANSFERASE RLMB"/>
    <property type="match status" value="1"/>
</dbReference>
<dbReference type="eggNOG" id="COG0566">
    <property type="taxonomic scope" value="Bacteria"/>
</dbReference>
<dbReference type="RefSeq" id="WP_021826824.1">
    <property type="nucleotide sequence ID" value="NZ_AWTR02000085.1"/>
</dbReference>
<dbReference type="InterPro" id="IPR001537">
    <property type="entry name" value="SpoU_MeTrfase"/>
</dbReference>
<dbReference type="Proteomes" id="UP000019112">
    <property type="component" value="Unassembled WGS sequence"/>
</dbReference>
<dbReference type="InterPro" id="IPR029028">
    <property type="entry name" value="Alpha/beta_knot_MTases"/>
</dbReference>
<feature type="domain" description="tRNA/rRNA methyltransferase SpoU type" evidence="3">
    <location>
        <begin position="93"/>
        <end position="242"/>
    </location>
</feature>
<organism evidence="4 5">
    <name type="scientific">Holospora obtusa F1</name>
    <dbReference type="NCBI Taxonomy" id="1399147"/>
    <lineage>
        <taxon>Bacteria</taxon>
        <taxon>Pseudomonadati</taxon>
        <taxon>Pseudomonadota</taxon>
        <taxon>Alphaproteobacteria</taxon>
        <taxon>Holosporales</taxon>
        <taxon>Holosporaceae</taxon>
        <taxon>Holospora</taxon>
    </lineage>
</organism>
<dbReference type="EMBL" id="AWTR02000085">
    <property type="protein sequence ID" value="ETZ06794.1"/>
    <property type="molecule type" value="Genomic_DNA"/>
</dbReference>
<dbReference type="STRING" id="1399147.P618_201086"/>
<name>W6TDW4_HOLOB</name>
<dbReference type="InterPro" id="IPR029064">
    <property type="entry name" value="Ribosomal_eL30-like_sf"/>
</dbReference>
<evidence type="ECO:0000313" key="4">
    <source>
        <dbReference type="EMBL" id="ETZ06794.1"/>
    </source>
</evidence>
<dbReference type="SUPFAM" id="SSF75217">
    <property type="entry name" value="alpha/beta knot"/>
    <property type="match status" value="1"/>
</dbReference>
<dbReference type="CDD" id="cd18103">
    <property type="entry name" value="SpoU-like_RlmB"/>
    <property type="match status" value="1"/>
</dbReference>